<dbReference type="FunCoup" id="G5AUG8">
    <property type="interactions" value="2135"/>
</dbReference>
<evidence type="ECO:0000256" key="5">
    <source>
        <dbReference type="ARBA" id="ARBA00022705"/>
    </source>
</evidence>
<comment type="subcellular location">
    <subcellularLocation>
        <location evidence="2">Chromosome</location>
    </subcellularLocation>
    <subcellularLocation>
        <location evidence="1 8">Nucleus</location>
    </subcellularLocation>
</comment>
<dbReference type="GO" id="GO:0000811">
    <property type="term" value="C:GINS complex"/>
    <property type="evidence" value="ECO:0007669"/>
    <property type="project" value="UniProtKB-UniRule"/>
</dbReference>
<evidence type="ECO:0000313" key="10">
    <source>
        <dbReference type="EMBL" id="EHB00679.1"/>
    </source>
</evidence>
<proteinExistence type="inferred from homology"/>
<dbReference type="InterPro" id="IPR038437">
    <property type="entry name" value="GINS_Psf3_sf"/>
</dbReference>
<evidence type="ECO:0000256" key="6">
    <source>
        <dbReference type="ARBA" id="ARBA00023242"/>
    </source>
</evidence>
<evidence type="ECO:0000256" key="3">
    <source>
        <dbReference type="ARBA" id="ARBA00006343"/>
    </source>
</evidence>
<dbReference type="InterPro" id="IPR036224">
    <property type="entry name" value="GINS_bundle-like_dom_sf"/>
</dbReference>
<evidence type="ECO:0000256" key="7">
    <source>
        <dbReference type="ARBA" id="ARBA00045258"/>
    </source>
</evidence>
<name>G5AUG8_HETGA</name>
<dbReference type="SUPFAM" id="SSF160059">
    <property type="entry name" value="PriA/YqbF domain"/>
    <property type="match status" value="1"/>
</dbReference>
<evidence type="ECO:0000313" key="11">
    <source>
        <dbReference type="Proteomes" id="UP000006813"/>
    </source>
</evidence>
<dbReference type="CDD" id="cd21693">
    <property type="entry name" value="GINS_B_Psf3"/>
    <property type="match status" value="1"/>
</dbReference>
<dbReference type="STRING" id="10181.G5AUG8"/>
<dbReference type="AlphaFoldDB" id="G5AUG8"/>
<dbReference type="Gene3D" id="1.20.58.2050">
    <property type="match status" value="1"/>
</dbReference>
<dbReference type="Pfam" id="PF05916">
    <property type="entry name" value="Sld5"/>
    <property type="match status" value="1"/>
</dbReference>
<keyword evidence="4" id="KW-0158">Chromosome</keyword>
<keyword evidence="5 8" id="KW-0235">DNA replication</keyword>
<comment type="subunit">
    <text evidence="8">Component of the GINS complex.</text>
</comment>
<feature type="domain" description="GINS subunit" evidence="9">
    <location>
        <begin position="147"/>
        <end position="240"/>
    </location>
</feature>
<evidence type="ECO:0000256" key="8">
    <source>
        <dbReference type="RuleBase" id="RU367161"/>
    </source>
</evidence>
<reference evidence="10 11" key="1">
    <citation type="journal article" date="2011" name="Nature">
        <title>Genome sequencing reveals insights into physiology and longevity of the naked mole rat.</title>
        <authorList>
            <person name="Kim E.B."/>
            <person name="Fang X."/>
            <person name="Fushan A.A."/>
            <person name="Huang Z."/>
            <person name="Lobanov A.V."/>
            <person name="Han L."/>
            <person name="Marino S.M."/>
            <person name="Sun X."/>
            <person name="Turanov A.A."/>
            <person name="Yang P."/>
            <person name="Yim S.H."/>
            <person name="Zhao X."/>
            <person name="Kasaikina M.V."/>
            <person name="Stoletzki N."/>
            <person name="Peng C."/>
            <person name="Polak P."/>
            <person name="Xiong Z."/>
            <person name="Kiezun A."/>
            <person name="Zhu Y."/>
            <person name="Chen Y."/>
            <person name="Kryukov G.V."/>
            <person name="Zhang Q."/>
            <person name="Peshkin L."/>
            <person name="Yang L."/>
            <person name="Bronson R.T."/>
            <person name="Buffenstein R."/>
            <person name="Wang B."/>
            <person name="Han C."/>
            <person name="Li Q."/>
            <person name="Chen L."/>
            <person name="Zhao W."/>
            <person name="Sunyaev S.R."/>
            <person name="Park T.J."/>
            <person name="Zhang G."/>
            <person name="Wang J."/>
            <person name="Gladyshev V.N."/>
        </authorList>
    </citation>
    <scope>NUCLEOTIDE SEQUENCE [LARGE SCALE GENOMIC DNA]</scope>
</reference>
<keyword evidence="6 8" id="KW-0539">Nucleus</keyword>
<evidence type="ECO:0000256" key="1">
    <source>
        <dbReference type="ARBA" id="ARBA00004123"/>
    </source>
</evidence>
<dbReference type="CDD" id="cd11713">
    <property type="entry name" value="GINS_A_psf3"/>
    <property type="match status" value="1"/>
</dbReference>
<comment type="similarity">
    <text evidence="3 8">Belongs to the GINS3/PSF3 family.</text>
</comment>
<dbReference type="EMBL" id="JH167030">
    <property type="protein sequence ID" value="EHB00679.1"/>
    <property type="molecule type" value="Genomic_DNA"/>
</dbReference>
<organism evidence="10 11">
    <name type="scientific">Heterocephalus glaber</name>
    <name type="common">Naked mole rat</name>
    <dbReference type="NCBI Taxonomy" id="10181"/>
    <lineage>
        <taxon>Eukaryota</taxon>
        <taxon>Metazoa</taxon>
        <taxon>Chordata</taxon>
        <taxon>Craniata</taxon>
        <taxon>Vertebrata</taxon>
        <taxon>Euteleostomi</taxon>
        <taxon>Mammalia</taxon>
        <taxon>Eutheria</taxon>
        <taxon>Euarchontoglires</taxon>
        <taxon>Glires</taxon>
        <taxon>Rodentia</taxon>
        <taxon>Hystricomorpha</taxon>
        <taxon>Bathyergidae</taxon>
        <taxon>Heterocephalus</taxon>
    </lineage>
</organism>
<dbReference type="InterPro" id="IPR021151">
    <property type="entry name" value="GINS_A"/>
</dbReference>
<sequence length="267" mass="30031">MSEAYFRVESGALGPEENFLSLDDILMSHEKLPVRTETPMPRLGTFFPEWGAGAGPDHALPQVGRGLAVRRAAPRKLCVCVLLLPARLTSSALGVVVWRPGRSSPSLHSCLMQGSKLEFPLWLAKGLFDNKRRILSVELPKIYQEGWRTVFSADANVVNLHKMGPHFYGFGSQLLHFDSPENADISQSLLQTFIGRFRRIMDSSQNTYNEDISALVARLDEMERGLFQTGQKGLNNFQCWEKGQASQITPSNLVQNYKKRKFTDMED</sequence>
<evidence type="ECO:0000256" key="4">
    <source>
        <dbReference type="ARBA" id="ARBA00022454"/>
    </source>
</evidence>
<dbReference type="InParanoid" id="G5AUG8"/>
<dbReference type="Proteomes" id="UP000006813">
    <property type="component" value="Unassembled WGS sequence"/>
</dbReference>
<gene>
    <name evidence="10" type="ORF">GW7_12022</name>
</gene>
<dbReference type="InterPro" id="IPR010492">
    <property type="entry name" value="GINS_Psf3"/>
</dbReference>
<comment type="function">
    <text evidence="7">Required for correct functioning of the GINS complex, a complex that plays an essential role in the initiation of DNA replication, and progression of DNA replication forks. GINS complex is a core component of CDC45-MCM-GINS (CMG) helicase, the molecular machine that unwinds template DNA during replication, and around which the replisome is built.</text>
</comment>
<evidence type="ECO:0000256" key="2">
    <source>
        <dbReference type="ARBA" id="ARBA00004286"/>
    </source>
</evidence>
<comment type="function">
    <text evidence="8">The GINS complex plays an essential role in the initiation of DNA replication.</text>
</comment>
<dbReference type="PANTHER" id="PTHR22768">
    <property type="entry name" value="DNA REPLICATION COMPLEX GINS PROTEIN PSF3"/>
    <property type="match status" value="1"/>
</dbReference>
<evidence type="ECO:0000259" key="9">
    <source>
        <dbReference type="Pfam" id="PF05916"/>
    </source>
</evidence>
<dbReference type="SUPFAM" id="SSF158573">
    <property type="entry name" value="GINS helical bundle-like"/>
    <property type="match status" value="1"/>
</dbReference>
<accession>G5AUG8</accession>
<dbReference type="GO" id="GO:1902975">
    <property type="term" value="P:mitotic DNA replication initiation"/>
    <property type="evidence" value="ECO:0007669"/>
    <property type="project" value="TreeGrafter"/>
</dbReference>
<protein>
    <recommendedName>
        <fullName evidence="8">DNA replication complex GINS protein PSF3</fullName>
    </recommendedName>
</protein>
<dbReference type="PANTHER" id="PTHR22768:SF0">
    <property type="entry name" value="DNA REPLICATION COMPLEX GINS PROTEIN PSF3"/>
    <property type="match status" value="1"/>
</dbReference>